<name>D2R7K9_PIRSD</name>
<keyword evidence="3" id="KW-1185">Reference proteome</keyword>
<dbReference type="Gene3D" id="2.60.40.1120">
    <property type="entry name" value="Carboxypeptidase-like, regulatory domain"/>
    <property type="match status" value="1"/>
</dbReference>
<sequence length="150" mass="15267" precursor="true">MNSLVLRSCWFSLSALVVALVGCGSSGPPGPEQLPTVPASGTVMYRGTPIGNASVSFQRSDGKAVSVATTGADGKFSLMTYGDKTGAPAGDYRVTVAVSGAVEIEPGVLAPEPPGGFQSPIPLRYADPTQTDLVVNIPEAGNTSITLDLK</sequence>
<evidence type="ECO:0008006" key="4">
    <source>
        <dbReference type="Google" id="ProtNLM"/>
    </source>
</evidence>
<proteinExistence type="predicted"/>
<dbReference type="eggNOG" id="ENOG5033MUI">
    <property type="taxonomic scope" value="Bacteria"/>
</dbReference>
<dbReference type="KEGG" id="psl:Psta_2769"/>
<feature type="chain" id="PRO_5003035545" description="Carboxypeptidase regulatory-like domain-containing protein" evidence="1">
    <location>
        <begin position="20"/>
        <end position="150"/>
    </location>
</feature>
<reference evidence="2 3" key="1">
    <citation type="journal article" date="2009" name="Stand. Genomic Sci.">
        <title>Complete genome sequence of Pirellula staleyi type strain (ATCC 27377).</title>
        <authorList>
            <person name="Clum A."/>
            <person name="Tindall B.J."/>
            <person name="Sikorski J."/>
            <person name="Ivanova N."/>
            <person name="Mavrommatis K."/>
            <person name="Lucas S."/>
            <person name="Glavina del Rio T."/>
            <person name="Nolan M."/>
            <person name="Chen F."/>
            <person name="Tice H."/>
            <person name="Pitluck S."/>
            <person name="Cheng J.F."/>
            <person name="Chertkov O."/>
            <person name="Brettin T."/>
            <person name="Han C."/>
            <person name="Detter J.C."/>
            <person name="Kuske C."/>
            <person name="Bruce D."/>
            <person name="Goodwin L."/>
            <person name="Ovchinikova G."/>
            <person name="Pati A."/>
            <person name="Mikhailova N."/>
            <person name="Chen A."/>
            <person name="Palaniappan K."/>
            <person name="Land M."/>
            <person name="Hauser L."/>
            <person name="Chang Y.J."/>
            <person name="Jeffries C.D."/>
            <person name="Chain P."/>
            <person name="Rohde M."/>
            <person name="Goker M."/>
            <person name="Bristow J."/>
            <person name="Eisen J.A."/>
            <person name="Markowitz V."/>
            <person name="Hugenholtz P."/>
            <person name="Kyrpides N.C."/>
            <person name="Klenk H.P."/>
            <person name="Lapidus A."/>
        </authorList>
    </citation>
    <scope>NUCLEOTIDE SEQUENCE [LARGE SCALE GENOMIC DNA]</scope>
    <source>
        <strain evidence="3">ATCC 27377 / DSM 6068 / ICPB 4128</strain>
    </source>
</reference>
<accession>D2R7K9</accession>
<evidence type="ECO:0000256" key="1">
    <source>
        <dbReference type="SAM" id="SignalP"/>
    </source>
</evidence>
<dbReference type="Proteomes" id="UP000001887">
    <property type="component" value="Chromosome"/>
</dbReference>
<keyword evidence="1" id="KW-0732">Signal</keyword>
<evidence type="ECO:0000313" key="2">
    <source>
        <dbReference type="EMBL" id="ADB17435.1"/>
    </source>
</evidence>
<organism evidence="2 3">
    <name type="scientific">Pirellula staleyi (strain ATCC 27377 / DSM 6068 / ICPB 4128)</name>
    <name type="common">Pirella staleyi</name>
    <dbReference type="NCBI Taxonomy" id="530564"/>
    <lineage>
        <taxon>Bacteria</taxon>
        <taxon>Pseudomonadati</taxon>
        <taxon>Planctomycetota</taxon>
        <taxon>Planctomycetia</taxon>
        <taxon>Pirellulales</taxon>
        <taxon>Pirellulaceae</taxon>
        <taxon>Pirellula</taxon>
    </lineage>
</organism>
<evidence type="ECO:0000313" key="3">
    <source>
        <dbReference type="Proteomes" id="UP000001887"/>
    </source>
</evidence>
<dbReference type="PROSITE" id="PS51257">
    <property type="entry name" value="PROKAR_LIPOPROTEIN"/>
    <property type="match status" value="1"/>
</dbReference>
<dbReference type="AlphaFoldDB" id="D2R7K9"/>
<dbReference type="HOGENOM" id="CLU_113730_1_0_0"/>
<gene>
    <name evidence="2" type="ordered locus">Psta_2769</name>
</gene>
<dbReference type="EMBL" id="CP001848">
    <property type="protein sequence ID" value="ADB17435.1"/>
    <property type="molecule type" value="Genomic_DNA"/>
</dbReference>
<protein>
    <recommendedName>
        <fullName evidence="4">Carboxypeptidase regulatory-like domain-containing protein</fullName>
    </recommendedName>
</protein>
<dbReference type="SUPFAM" id="SSF49478">
    <property type="entry name" value="Cna protein B-type domain"/>
    <property type="match status" value="1"/>
</dbReference>
<feature type="signal peptide" evidence="1">
    <location>
        <begin position="1"/>
        <end position="19"/>
    </location>
</feature>